<reference evidence="3" key="1">
    <citation type="journal article" date="2018" name="Nat. Microbiol.">
        <title>Leveraging single-cell genomics to expand the fungal tree of life.</title>
        <authorList>
            <person name="Ahrendt S.R."/>
            <person name="Quandt C.A."/>
            <person name="Ciobanu D."/>
            <person name="Clum A."/>
            <person name="Salamov A."/>
            <person name="Andreopoulos B."/>
            <person name="Cheng J.F."/>
            <person name="Woyke T."/>
            <person name="Pelin A."/>
            <person name="Henrissat B."/>
            <person name="Reynolds N.K."/>
            <person name="Benny G.L."/>
            <person name="Smith M.E."/>
            <person name="James T.Y."/>
            <person name="Grigoriev I.V."/>
        </authorList>
    </citation>
    <scope>NUCLEOTIDE SEQUENCE [LARGE SCALE GENOMIC DNA]</scope>
</reference>
<dbReference type="OrthoDB" id="202840at2759"/>
<name>A0A4P9W5T1_9FUNG</name>
<dbReference type="Gene3D" id="1.20.1050.10">
    <property type="match status" value="1"/>
</dbReference>
<dbReference type="AlphaFoldDB" id="A0A4P9W5T1"/>
<organism evidence="2 3">
    <name type="scientific">Blyttiomyces helicus</name>
    <dbReference type="NCBI Taxonomy" id="388810"/>
    <lineage>
        <taxon>Eukaryota</taxon>
        <taxon>Fungi</taxon>
        <taxon>Fungi incertae sedis</taxon>
        <taxon>Chytridiomycota</taxon>
        <taxon>Chytridiomycota incertae sedis</taxon>
        <taxon>Chytridiomycetes</taxon>
        <taxon>Chytridiomycetes incertae sedis</taxon>
        <taxon>Blyttiomyces</taxon>
    </lineage>
</organism>
<dbReference type="SUPFAM" id="SSF47616">
    <property type="entry name" value="GST C-terminal domain-like"/>
    <property type="match status" value="1"/>
</dbReference>
<feature type="domain" description="GST C-terminal" evidence="1">
    <location>
        <begin position="1"/>
        <end position="84"/>
    </location>
</feature>
<dbReference type="GO" id="GO:0005739">
    <property type="term" value="C:mitochondrion"/>
    <property type="evidence" value="ECO:0007669"/>
    <property type="project" value="TreeGrafter"/>
</dbReference>
<dbReference type="GO" id="GO:0006559">
    <property type="term" value="P:L-phenylalanine catabolic process"/>
    <property type="evidence" value="ECO:0007669"/>
    <property type="project" value="TreeGrafter"/>
</dbReference>
<sequence length="85" mass="9186">MLTKTARKFSVGVRLHPLIDCVSPCPLLDEFTLADACLVPQAYNAERFGVDMTPYPTISRLNATILTLDAVKKAHSSAQPDTPAA</sequence>
<gene>
    <name evidence="2" type="ORF">BDK51DRAFT_45038</name>
</gene>
<dbReference type="GO" id="GO:0006749">
    <property type="term" value="P:glutathione metabolic process"/>
    <property type="evidence" value="ECO:0007669"/>
    <property type="project" value="TreeGrafter"/>
</dbReference>
<evidence type="ECO:0000259" key="1">
    <source>
        <dbReference type="PROSITE" id="PS50405"/>
    </source>
</evidence>
<dbReference type="PANTHER" id="PTHR42673:SF4">
    <property type="entry name" value="MALEYLACETOACETATE ISOMERASE"/>
    <property type="match status" value="1"/>
</dbReference>
<dbReference type="Proteomes" id="UP000269721">
    <property type="component" value="Unassembled WGS sequence"/>
</dbReference>
<keyword evidence="3" id="KW-1185">Reference proteome</keyword>
<dbReference type="InterPro" id="IPR010987">
    <property type="entry name" value="Glutathione-S-Trfase_C-like"/>
</dbReference>
<dbReference type="InterPro" id="IPR036282">
    <property type="entry name" value="Glutathione-S-Trfase_C_sf"/>
</dbReference>
<proteinExistence type="predicted"/>
<dbReference type="EMBL" id="KZ997163">
    <property type="protein sequence ID" value="RKO87779.1"/>
    <property type="molecule type" value="Genomic_DNA"/>
</dbReference>
<dbReference type="GO" id="GO:0016034">
    <property type="term" value="F:maleylacetoacetate isomerase activity"/>
    <property type="evidence" value="ECO:0007669"/>
    <property type="project" value="TreeGrafter"/>
</dbReference>
<dbReference type="GO" id="GO:0004364">
    <property type="term" value="F:glutathione transferase activity"/>
    <property type="evidence" value="ECO:0007669"/>
    <property type="project" value="TreeGrafter"/>
</dbReference>
<accession>A0A4P9W5T1</accession>
<evidence type="ECO:0000313" key="2">
    <source>
        <dbReference type="EMBL" id="RKO87779.1"/>
    </source>
</evidence>
<dbReference type="PROSITE" id="PS50405">
    <property type="entry name" value="GST_CTER"/>
    <property type="match status" value="1"/>
</dbReference>
<dbReference type="PANTHER" id="PTHR42673">
    <property type="entry name" value="MALEYLACETOACETATE ISOMERASE"/>
    <property type="match status" value="1"/>
</dbReference>
<evidence type="ECO:0000313" key="3">
    <source>
        <dbReference type="Proteomes" id="UP000269721"/>
    </source>
</evidence>
<protein>
    <recommendedName>
        <fullName evidence="1">GST C-terminal domain-containing protein</fullName>
    </recommendedName>
</protein>